<keyword evidence="3" id="KW-1185">Reference proteome</keyword>
<feature type="region of interest" description="Disordered" evidence="1">
    <location>
        <begin position="71"/>
        <end position="118"/>
    </location>
</feature>
<name>A0A6A5SPC1_9PLEO</name>
<dbReference type="AlphaFoldDB" id="A0A6A5SPC1"/>
<feature type="region of interest" description="Disordered" evidence="1">
    <location>
        <begin position="1"/>
        <end position="59"/>
    </location>
</feature>
<protein>
    <submittedName>
        <fullName evidence="2">Uncharacterized protein</fullName>
    </submittedName>
</protein>
<gene>
    <name evidence="2" type="ORF">EJ02DRAFT_267218</name>
</gene>
<sequence length="211" mass="24266">MTLQPIQEPRGAPRSQYERPLQVGPRRMQERYVQSSSPRLSSFDRLPAQNRRPSEQEVVLPSVERDIVDLISPRRVTAPQRPFQEPLSHQSADPRSQQQQQVIDLTTSPYRPPTSGDRGYYVPARSYTYAEPNGLTHATVPSRRSPVREMQGAYYEGPTGEPPRAYMPDTRMHERRAPPGHDYFPLRDERQRPQIAEESARFLRSGVRYGG</sequence>
<feature type="compositionally biased region" description="Polar residues" evidence="1">
    <location>
        <begin position="87"/>
        <end position="109"/>
    </location>
</feature>
<accession>A0A6A5SPC1</accession>
<evidence type="ECO:0000256" key="1">
    <source>
        <dbReference type="SAM" id="MobiDB-lite"/>
    </source>
</evidence>
<feature type="region of interest" description="Disordered" evidence="1">
    <location>
        <begin position="153"/>
        <end position="194"/>
    </location>
</feature>
<dbReference type="EMBL" id="ML976089">
    <property type="protein sequence ID" value="KAF1939067.1"/>
    <property type="molecule type" value="Genomic_DNA"/>
</dbReference>
<reference evidence="2" key="1">
    <citation type="journal article" date="2020" name="Stud. Mycol.">
        <title>101 Dothideomycetes genomes: a test case for predicting lifestyles and emergence of pathogens.</title>
        <authorList>
            <person name="Haridas S."/>
            <person name="Albert R."/>
            <person name="Binder M."/>
            <person name="Bloem J."/>
            <person name="Labutti K."/>
            <person name="Salamov A."/>
            <person name="Andreopoulos B."/>
            <person name="Baker S."/>
            <person name="Barry K."/>
            <person name="Bills G."/>
            <person name="Bluhm B."/>
            <person name="Cannon C."/>
            <person name="Castanera R."/>
            <person name="Culley D."/>
            <person name="Daum C."/>
            <person name="Ezra D."/>
            <person name="Gonzalez J."/>
            <person name="Henrissat B."/>
            <person name="Kuo A."/>
            <person name="Liang C."/>
            <person name="Lipzen A."/>
            <person name="Lutzoni F."/>
            <person name="Magnuson J."/>
            <person name="Mondo S."/>
            <person name="Nolan M."/>
            <person name="Ohm R."/>
            <person name="Pangilinan J."/>
            <person name="Park H.-J."/>
            <person name="Ramirez L."/>
            <person name="Alfaro M."/>
            <person name="Sun H."/>
            <person name="Tritt A."/>
            <person name="Yoshinaga Y."/>
            <person name="Zwiers L.-H."/>
            <person name="Turgeon B."/>
            <person name="Goodwin S."/>
            <person name="Spatafora J."/>
            <person name="Crous P."/>
            <person name="Grigoriev I."/>
        </authorList>
    </citation>
    <scope>NUCLEOTIDE SEQUENCE</scope>
    <source>
        <strain evidence="2">CBS 161.51</strain>
    </source>
</reference>
<evidence type="ECO:0000313" key="2">
    <source>
        <dbReference type="EMBL" id="KAF1939067.1"/>
    </source>
</evidence>
<organism evidence="2 3">
    <name type="scientific">Clathrospora elynae</name>
    <dbReference type="NCBI Taxonomy" id="706981"/>
    <lineage>
        <taxon>Eukaryota</taxon>
        <taxon>Fungi</taxon>
        <taxon>Dikarya</taxon>
        <taxon>Ascomycota</taxon>
        <taxon>Pezizomycotina</taxon>
        <taxon>Dothideomycetes</taxon>
        <taxon>Pleosporomycetidae</taxon>
        <taxon>Pleosporales</taxon>
        <taxon>Diademaceae</taxon>
        <taxon>Clathrospora</taxon>
    </lineage>
</organism>
<dbReference type="Proteomes" id="UP000800038">
    <property type="component" value="Unassembled WGS sequence"/>
</dbReference>
<dbReference type="OrthoDB" id="10628911at2759"/>
<proteinExistence type="predicted"/>
<feature type="compositionally biased region" description="Basic and acidic residues" evidence="1">
    <location>
        <begin position="170"/>
        <end position="192"/>
    </location>
</feature>
<evidence type="ECO:0000313" key="3">
    <source>
        <dbReference type="Proteomes" id="UP000800038"/>
    </source>
</evidence>